<dbReference type="Gene3D" id="2.70.150.10">
    <property type="entry name" value="Calcium-transporting ATPase, cytoplasmic transduction domain A"/>
    <property type="match status" value="1"/>
</dbReference>
<dbReference type="PANTHER" id="PTHR43520">
    <property type="entry name" value="ATP7, ISOFORM B"/>
    <property type="match status" value="1"/>
</dbReference>
<feature type="region of interest" description="Disordered" evidence="16">
    <location>
        <begin position="822"/>
        <end position="857"/>
    </location>
</feature>
<keyword evidence="5" id="KW-0597">Phosphoprotein</keyword>
<keyword evidence="6 15" id="KW-0812">Transmembrane</keyword>
<dbReference type="NCBIfam" id="TIGR01512">
    <property type="entry name" value="ATPase-IB2_Cd"/>
    <property type="match status" value="1"/>
</dbReference>
<keyword evidence="7 15" id="KW-0479">Metal-binding</keyword>
<evidence type="ECO:0000256" key="1">
    <source>
        <dbReference type="ARBA" id="ARBA00004651"/>
    </source>
</evidence>
<keyword evidence="9 15" id="KW-0067">ATP-binding</keyword>
<dbReference type="NCBIfam" id="TIGR01511">
    <property type="entry name" value="ATPase-IB1_Cu"/>
    <property type="match status" value="1"/>
</dbReference>
<reference evidence="18 19" key="1">
    <citation type="submission" date="2018-08" db="EMBL/GenBank/DDBJ databases">
        <title>Wenzhouxiangella salilacus sp. nov., a novel bacterium isolated from a saline lake in Xinjiang Province, China.</title>
        <authorList>
            <person name="Han S."/>
        </authorList>
    </citation>
    <scope>NUCLEOTIDE SEQUENCE [LARGE SCALE GENOMIC DNA]</scope>
    <source>
        <strain evidence="18 19">XDB06</strain>
    </source>
</reference>
<dbReference type="Pfam" id="PF00702">
    <property type="entry name" value="Hydrolase"/>
    <property type="match status" value="1"/>
</dbReference>
<dbReference type="CDD" id="cd02079">
    <property type="entry name" value="P-type_ATPase_HM"/>
    <property type="match status" value="1"/>
</dbReference>
<feature type="region of interest" description="Disordered" evidence="16">
    <location>
        <begin position="1"/>
        <end position="23"/>
    </location>
</feature>
<dbReference type="SUPFAM" id="SSF81665">
    <property type="entry name" value="Calcium ATPase, transmembrane domain M"/>
    <property type="match status" value="1"/>
</dbReference>
<protein>
    <submittedName>
        <fullName evidence="18">Cadmium-translocating P-type ATPase</fullName>
        <ecNumber evidence="18">3.6.3.3</ecNumber>
    </submittedName>
</protein>
<dbReference type="GO" id="GO:0005524">
    <property type="term" value="F:ATP binding"/>
    <property type="evidence" value="ECO:0007669"/>
    <property type="project" value="UniProtKB-UniRule"/>
</dbReference>
<dbReference type="Pfam" id="PF00122">
    <property type="entry name" value="E1-E2_ATPase"/>
    <property type="match status" value="1"/>
</dbReference>
<evidence type="ECO:0000256" key="16">
    <source>
        <dbReference type="SAM" id="MobiDB-lite"/>
    </source>
</evidence>
<dbReference type="NCBIfam" id="TIGR01494">
    <property type="entry name" value="ATPase_P-type"/>
    <property type="match status" value="1"/>
</dbReference>
<keyword evidence="8 15" id="KW-0547">Nucleotide-binding</keyword>
<name>A0A3E1K871_9GAMM</name>
<dbReference type="EMBL" id="QUZK01000037">
    <property type="protein sequence ID" value="RFF30226.1"/>
    <property type="molecule type" value="Genomic_DNA"/>
</dbReference>
<dbReference type="PRINTS" id="PR00119">
    <property type="entry name" value="CATATPASE"/>
</dbReference>
<evidence type="ECO:0000256" key="15">
    <source>
        <dbReference type="RuleBase" id="RU362081"/>
    </source>
</evidence>
<evidence type="ECO:0000256" key="6">
    <source>
        <dbReference type="ARBA" id="ARBA00022692"/>
    </source>
</evidence>
<dbReference type="Pfam" id="PF00403">
    <property type="entry name" value="HMA"/>
    <property type="match status" value="1"/>
</dbReference>
<dbReference type="Proteomes" id="UP000260351">
    <property type="component" value="Unassembled WGS sequence"/>
</dbReference>
<feature type="domain" description="HMA" evidence="17">
    <location>
        <begin position="115"/>
        <end position="181"/>
    </location>
</feature>
<dbReference type="InterPro" id="IPR023298">
    <property type="entry name" value="ATPase_P-typ_TM_dom_sf"/>
</dbReference>
<dbReference type="NCBIfam" id="TIGR01525">
    <property type="entry name" value="ATPase-IB_hvy"/>
    <property type="match status" value="1"/>
</dbReference>
<dbReference type="InterPro" id="IPR001757">
    <property type="entry name" value="P_typ_ATPase"/>
</dbReference>
<keyword evidence="4 15" id="KW-1003">Cell membrane</keyword>
<dbReference type="Pfam" id="PF12156">
    <property type="entry name" value="ATPase-cat_bd"/>
    <property type="match status" value="1"/>
</dbReference>
<keyword evidence="19" id="KW-1185">Reference proteome</keyword>
<sequence>MAGGAILRRSRRPDRARSGETVSQTASTACWHCGEPVPRGVDLQATIGGKPRPMCCHGCQAVATLIDQAGLDRYYDFRDALPERPEAAASPEDYSAWDRDAILRHYARSDCDGLAQITLVLENVHCAACSWLIKRFVGELDGVAEIQVDIGDGRARLHFDPARTPLSEIATRLAALGYRPHLDSPLAGEQRDRTERRRLLKAIVVAGLGMVQVMSYALAGYIGAFQDIDPTSERFFQLISMLVAVPVALYSGRIFYESAWRTLKQRRMGMDVPVAAAMLLALTASIVTTLLDAGEAYFDSVVMFIFFLLLGRYAVLVTRQRAGSIHSALARSLPAAARRLAADGTPEPVALVELEAGDRIQVSAGETVPADGRIVDGRAMVDESLLSGESNPRRRGREESVLAGSMVRDGQLVVEVAEVGQSTVLAGIVQLLEQARGHKPRLAQVADRIAGWFVAFVLTGAAFTALAWSQIDPAHMLPVVIAVLVVSCPCALALGTPVALASAARGFARLGILTTGSDVLEKLPRITHVVLDKTGTLTQPEMSVADVRIEDPELTRDEALRLAARLERVSRHPVATAFEDFDDGGPVEDAEAVMAAGVQGAISDRRLALGKPAWIAEKLGHELAPPGEGQWIALADDARVLGWLRIDSPLRQGAGELVAQLRARGIEVLLASGDRTENVARMAERLGIEQYQGDLQPADKLELVRRLQAEGALVAMVGDGINDAPVLAGADVSLALAEGADIARTQADLVVTGRGLGRVSRAFELAPRVVGVVRQNLAWAFAYNLLALPLAATGFIPPWAAAIGMSVSSLLVVANGRRAGRLPTRSATRTGERADTRSGQARSRGLSTAEGNLKPET</sequence>
<dbReference type="InterPro" id="IPR036163">
    <property type="entry name" value="HMA_dom_sf"/>
</dbReference>
<feature type="compositionally biased region" description="Polar residues" evidence="16">
    <location>
        <begin position="837"/>
        <end position="850"/>
    </location>
</feature>
<feature type="transmembrane region" description="Helical" evidence="15">
    <location>
        <begin position="449"/>
        <end position="471"/>
    </location>
</feature>
<keyword evidence="11" id="KW-1278">Translocase</keyword>
<keyword evidence="18" id="KW-0378">Hydrolase</keyword>
<dbReference type="InterPro" id="IPR008250">
    <property type="entry name" value="ATPase_P-typ_transduc_dom_A_sf"/>
</dbReference>
<dbReference type="PANTHER" id="PTHR43520:SF5">
    <property type="entry name" value="CATION-TRANSPORTING P-TYPE ATPASE-RELATED"/>
    <property type="match status" value="1"/>
</dbReference>
<evidence type="ECO:0000256" key="12">
    <source>
        <dbReference type="ARBA" id="ARBA00022989"/>
    </source>
</evidence>
<dbReference type="CDD" id="cd00371">
    <property type="entry name" value="HMA"/>
    <property type="match status" value="1"/>
</dbReference>
<dbReference type="AlphaFoldDB" id="A0A3E1K871"/>
<evidence type="ECO:0000256" key="2">
    <source>
        <dbReference type="ARBA" id="ARBA00006024"/>
    </source>
</evidence>
<evidence type="ECO:0000256" key="4">
    <source>
        <dbReference type="ARBA" id="ARBA00022475"/>
    </source>
</evidence>
<dbReference type="GO" id="GO:0005886">
    <property type="term" value="C:plasma membrane"/>
    <property type="evidence" value="ECO:0007669"/>
    <property type="project" value="UniProtKB-SubCell"/>
</dbReference>
<dbReference type="Gene3D" id="3.40.1110.10">
    <property type="entry name" value="Calcium-transporting ATPase, cytoplasmic domain N"/>
    <property type="match status" value="1"/>
</dbReference>
<dbReference type="SUPFAM" id="SSF55008">
    <property type="entry name" value="HMA, heavy metal-associated domain"/>
    <property type="match status" value="1"/>
</dbReference>
<dbReference type="Gene3D" id="3.30.70.100">
    <property type="match status" value="1"/>
</dbReference>
<evidence type="ECO:0000313" key="19">
    <source>
        <dbReference type="Proteomes" id="UP000260351"/>
    </source>
</evidence>
<feature type="transmembrane region" description="Helical" evidence="15">
    <location>
        <begin position="297"/>
        <end position="315"/>
    </location>
</feature>
<evidence type="ECO:0000256" key="8">
    <source>
        <dbReference type="ARBA" id="ARBA00022741"/>
    </source>
</evidence>
<gene>
    <name evidence="18" type="primary">cadA</name>
    <name evidence="18" type="ORF">DZC52_09105</name>
</gene>
<dbReference type="PROSITE" id="PS00154">
    <property type="entry name" value="ATPASE_E1_E2"/>
    <property type="match status" value="1"/>
</dbReference>
<accession>A0A3E1K871</accession>
<dbReference type="InterPro" id="IPR027256">
    <property type="entry name" value="P-typ_ATPase_IB"/>
</dbReference>
<dbReference type="EC" id="3.6.3.3" evidence="18"/>
<dbReference type="InterPro" id="IPR006121">
    <property type="entry name" value="HMA_dom"/>
</dbReference>
<comment type="caution">
    <text evidence="18">The sequence shown here is derived from an EMBL/GenBank/DDBJ whole genome shotgun (WGS) entry which is preliminary data.</text>
</comment>
<evidence type="ECO:0000256" key="7">
    <source>
        <dbReference type="ARBA" id="ARBA00022723"/>
    </source>
</evidence>
<keyword evidence="13" id="KW-0406">Ion transport</keyword>
<keyword evidence="10" id="KW-0460">Magnesium</keyword>
<feature type="transmembrane region" description="Helical" evidence="15">
    <location>
        <begin position="199"/>
        <end position="223"/>
    </location>
</feature>
<dbReference type="InterPro" id="IPR059000">
    <property type="entry name" value="ATPase_P-type_domA"/>
</dbReference>
<comment type="subcellular location">
    <subcellularLocation>
        <location evidence="1">Cell membrane</location>
        <topology evidence="1">Multi-pass membrane protein</topology>
    </subcellularLocation>
</comment>
<proteinExistence type="inferred from homology"/>
<evidence type="ECO:0000256" key="9">
    <source>
        <dbReference type="ARBA" id="ARBA00022840"/>
    </source>
</evidence>
<feature type="transmembrane region" description="Helical" evidence="15">
    <location>
        <begin position="477"/>
        <end position="500"/>
    </location>
</feature>
<dbReference type="GO" id="GO:0055070">
    <property type="term" value="P:copper ion homeostasis"/>
    <property type="evidence" value="ECO:0007669"/>
    <property type="project" value="TreeGrafter"/>
</dbReference>
<dbReference type="InterPro" id="IPR023214">
    <property type="entry name" value="HAD_sf"/>
</dbReference>
<dbReference type="PROSITE" id="PS50846">
    <property type="entry name" value="HMA_2"/>
    <property type="match status" value="1"/>
</dbReference>
<dbReference type="Gene3D" id="3.40.50.1000">
    <property type="entry name" value="HAD superfamily/HAD-like"/>
    <property type="match status" value="1"/>
</dbReference>
<keyword evidence="14 15" id="KW-0472">Membrane</keyword>
<evidence type="ECO:0000256" key="13">
    <source>
        <dbReference type="ARBA" id="ARBA00023065"/>
    </source>
</evidence>
<dbReference type="GO" id="GO:0043682">
    <property type="term" value="F:P-type divalent copper transporter activity"/>
    <property type="evidence" value="ECO:0007669"/>
    <property type="project" value="TreeGrafter"/>
</dbReference>
<evidence type="ECO:0000256" key="10">
    <source>
        <dbReference type="ARBA" id="ARBA00022842"/>
    </source>
</evidence>
<evidence type="ECO:0000256" key="3">
    <source>
        <dbReference type="ARBA" id="ARBA00022448"/>
    </source>
</evidence>
<keyword evidence="3" id="KW-0813">Transport</keyword>
<feature type="transmembrane region" description="Helical" evidence="15">
    <location>
        <begin position="235"/>
        <end position="256"/>
    </location>
</feature>
<evidence type="ECO:0000256" key="11">
    <source>
        <dbReference type="ARBA" id="ARBA00022967"/>
    </source>
</evidence>
<dbReference type="InterPro" id="IPR018303">
    <property type="entry name" value="ATPase_P-typ_P_site"/>
</dbReference>
<dbReference type="InterPro" id="IPR023299">
    <property type="entry name" value="ATPase_P-typ_cyto_dom_N"/>
</dbReference>
<evidence type="ECO:0000256" key="14">
    <source>
        <dbReference type="ARBA" id="ARBA00023136"/>
    </source>
</evidence>
<feature type="transmembrane region" description="Helical" evidence="15">
    <location>
        <begin position="777"/>
        <end position="793"/>
    </location>
</feature>
<organism evidence="18 19">
    <name type="scientific">Wenzhouxiangella sediminis</name>
    <dbReference type="NCBI Taxonomy" id="1792836"/>
    <lineage>
        <taxon>Bacteria</taxon>
        <taxon>Pseudomonadati</taxon>
        <taxon>Pseudomonadota</taxon>
        <taxon>Gammaproteobacteria</taxon>
        <taxon>Chromatiales</taxon>
        <taxon>Wenzhouxiangellaceae</taxon>
        <taxon>Wenzhouxiangella</taxon>
    </lineage>
</organism>
<dbReference type="GO" id="GO:0016887">
    <property type="term" value="F:ATP hydrolysis activity"/>
    <property type="evidence" value="ECO:0007669"/>
    <property type="project" value="InterPro"/>
</dbReference>
<evidence type="ECO:0000259" key="17">
    <source>
        <dbReference type="PROSITE" id="PS50846"/>
    </source>
</evidence>
<dbReference type="SUPFAM" id="SSF56784">
    <property type="entry name" value="HAD-like"/>
    <property type="match status" value="1"/>
</dbReference>
<feature type="transmembrane region" description="Helical" evidence="15">
    <location>
        <begin position="268"/>
        <end position="291"/>
    </location>
</feature>
<evidence type="ECO:0000256" key="5">
    <source>
        <dbReference type="ARBA" id="ARBA00022553"/>
    </source>
</evidence>
<comment type="similarity">
    <text evidence="2 15">Belongs to the cation transport ATPase (P-type) (TC 3.A.3) family. Type IB subfamily.</text>
</comment>
<dbReference type="SUPFAM" id="SSF81653">
    <property type="entry name" value="Calcium ATPase, transduction domain A"/>
    <property type="match status" value="1"/>
</dbReference>
<evidence type="ECO:0000313" key="18">
    <source>
        <dbReference type="EMBL" id="RFF30226.1"/>
    </source>
</evidence>
<keyword evidence="12 15" id="KW-1133">Transmembrane helix</keyword>
<dbReference type="InterPro" id="IPR021993">
    <property type="entry name" value="ATPase-cat-bd"/>
</dbReference>
<dbReference type="InterPro" id="IPR036412">
    <property type="entry name" value="HAD-like_sf"/>
</dbReference>
<dbReference type="GO" id="GO:0005507">
    <property type="term" value="F:copper ion binding"/>
    <property type="evidence" value="ECO:0007669"/>
    <property type="project" value="TreeGrafter"/>
</dbReference>